<dbReference type="SUPFAM" id="SSF52047">
    <property type="entry name" value="RNI-like"/>
    <property type="match status" value="1"/>
</dbReference>
<name>A0A9P6QQA8_9FUNG</name>
<organism evidence="1 2">
    <name type="scientific">Linnemannia gamsii</name>
    <dbReference type="NCBI Taxonomy" id="64522"/>
    <lineage>
        <taxon>Eukaryota</taxon>
        <taxon>Fungi</taxon>
        <taxon>Fungi incertae sedis</taxon>
        <taxon>Mucoromycota</taxon>
        <taxon>Mortierellomycotina</taxon>
        <taxon>Mortierellomycetes</taxon>
        <taxon>Mortierellales</taxon>
        <taxon>Mortierellaceae</taxon>
        <taxon>Linnemannia</taxon>
    </lineage>
</organism>
<sequence length="120" mass="13862">MEDGVSVFLSRSTIRCRNLRALTVNIYDNTDGKSCCEALILLNQQLHELSIAIISRNLELQLSWRVVFSQCSLFLQTLSLLHSRLNEQDTAQLMELGRRLKSLDIWDCECVWSEFTAEPR</sequence>
<feature type="non-terminal residue" evidence="1">
    <location>
        <position position="120"/>
    </location>
</feature>
<dbReference type="EMBL" id="JAAAIN010002513">
    <property type="protein sequence ID" value="KAG0292390.1"/>
    <property type="molecule type" value="Genomic_DNA"/>
</dbReference>
<dbReference type="OrthoDB" id="2393615at2759"/>
<keyword evidence="2" id="KW-1185">Reference proteome</keyword>
<accession>A0A9P6QQA8</accession>
<evidence type="ECO:0000313" key="1">
    <source>
        <dbReference type="EMBL" id="KAG0292390.1"/>
    </source>
</evidence>
<dbReference type="Proteomes" id="UP000823405">
    <property type="component" value="Unassembled WGS sequence"/>
</dbReference>
<proteinExistence type="predicted"/>
<protein>
    <submittedName>
        <fullName evidence="1">Uncharacterized protein</fullName>
    </submittedName>
</protein>
<reference evidence="1" key="1">
    <citation type="journal article" date="2020" name="Fungal Divers.">
        <title>Resolving the Mortierellaceae phylogeny through synthesis of multi-gene phylogenetics and phylogenomics.</title>
        <authorList>
            <person name="Vandepol N."/>
            <person name="Liber J."/>
            <person name="Desiro A."/>
            <person name="Na H."/>
            <person name="Kennedy M."/>
            <person name="Barry K."/>
            <person name="Grigoriev I.V."/>
            <person name="Miller A.N."/>
            <person name="O'Donnell K."/>
            <person name="Stajich J.E."/>
            <person name="Bonito G."/>
        </authorList>
    </citation>
    <scope>NUCLEOTIDE SEQUENCE</scope>
    <source>
        <strain evidence="1">NVP60</strain>
    </source>
</reference>
<gene>
    <name evidence="1" type="ORF">BGZ97_005610</name>
</gene>
<dbReference type="AlphaFoldDB" id="A0A9P6QQA8"/>
<evidence type="ECO:0000313" key="2">
    <source>
        <dbReference type="Proteomes" id="UP000823405"/>
    </source>
</evidence>
<comment type="caution">
    <text evidence="1">The sequence shown here is derived from an EMBL/GenBank/DDBJ whole genome shotgun (WGS) entry which is preliminary data.</text>
</comment>